<dbReference type="OMA" id="EEHDLQI"/>
<evidence type="ECO:0000256" key="10">
    <source>
        <dbReference type="SAM" id="Phobius"/>
    </source>
</evidence>
<reference evidence="11 12" key="1">
    <citation type="submission" date="2018-11" db="EMBL/GenBank/DDBJ databases">
        <authorList>
            <consortium name="Pathogen Informatics"/>
        </authorList>
    </citation>
    <scope>NUCLEOTIDE SEQUENCE [LARGE SCALE GENOMIC DNA]</scope>
</reference>
<comment type="similarity">
    <text evidence="3">Belongs to the PIGG/PIGN/PIGO family. PIGG subfamily.</text>
</comment>
<evidence type="ECO:0000313" key="11">
    <source>
        <dbReference type="EMBL" id="VDM08496.1"/>
    </source>
</evidence>
<evidence type="ECO:0000256" key="7">
    <source>
        <dbReference type="ARBA" id="ARBA00022824"/>
    </source>
</evidence>
<dbReference type="GO" id="GO:0005789">
    <property type="term" value="C:endoplasmic reticulum membrane"/>
    <property type="evidence" value="ECO:0007669"/>
    <property type="project" value="UniProtKB-SubCell"/>
</dbReference>
<keyword evidence="5" id="KW-0808">Transferase</keyword>
<dbReference type="GO" id="GO:0051267">
    <property type="term" value="F:CP2 mannose-ethanolamine phosphotransferase activity"/>
    <property type="evidence" value="ECO:0007669"/>
    <property type="project" value="TreeGrafter"/>
</dbReference>
<dbReference type="Pfam" id="PF01663">
    <property type="entry name" value="Phosphodiest"/>
    <property type="match status" value="1"/>
</dbReference>
<keyword evidence="6 10" id="KW-0812">Transmembrane</keyword>
<comment type="subcellular location">
    <subcellularLocation>
        <location evidence="1">Endoplasmic reticulum membrane</location>
        <topology evidence="1">Multi-pass membrane protein</topology>
    </subcellularLocation>
</comment>
<evidence type="ECO:0000256" key="2">
    <source>
        <dbReference type="ARBA" id="ARBA00004687"/>
    </source>
</evidence>
<dbReference type="CDD" id="cd16024">
    <property type="entry name" value="GPI_EPT_2"/>
    <property type="match status" value="1"/>
</dbReference>
<dbReference type="InParanoid" id="A0A3P7DNU5"/>
<dbReference type="GO" id="GO:0006506">
    <property type="term" value="P:GPI anchor biosynthetic process"/>
    <property type="evidence" value="ECO:0007669"/>
    <property type="project" value="UniProtKB-UniPathway"/>
</dbReference>
<evidence type="ECO:0000256" key="3">
    <source>
        <dbReference type="ARBA" id="ARBA00005315"/>
    </source>
</evidence>
<dbReference type="InterPro" id="IPR039527">
    <property type="entry name" value="PIGG/GPI7"/>
</dbReference>
<evidence type="ECO:0000256" key="5">
    <source>
        <dbReference type="ARBA" id="ARBA00022679"/>
    </source>
</evidence>
<feature type="transmembrane region" description="Helical" evidence="10">
    <location>
        <begin position="584"/>
        <end position="601"/>
    </location>
</feature>
<dbReference type="PANTHER" id="PTHR23072">
    <property type="entry name" value="PHOSPHATIDYLINOSITOL GLYCAN-RELATED"/>
    <property type="match status" value="1"/>
</dbReference>
<dbReference type="InterPro" id="IPR002591">
    <property type="entry name" value="Phosphodiest/P_Trfase"/>
</dbReference>
<dbReference type="UniPathway" id="UPA00196"/>
<sequence length="604" mass="68324">MAPIHRVKRHSGILGSEVLNDLGGRAGRTVISFQLLLVRDSADVVLKGCLDIECPHDSILRKALKKQTVAKIVIILIDAWQEQFFYRREAMQFLRQLTSDGQAVAFIAHVQTPTAVTAGVIPSFADVVMNFASTSITSDNIIDRLNDKGYRCTFCGDETWLRLFPNRFDNHSAEVTSFYVNDFKEVDDNVTFCMRSRLENGAADTWDVMILHYLGLDHIGHSLGGTHSELNNKLIEMDSIIKEIYEKLHKIYGTNFSIIVFGDHGMTEGGSHGGSSELETHVPIVYVDGRKRRTSNETFYVTSVEQVDIVPTLATLFNVPIPKESLGVTLLPYITTDRSNLSVLLFVLQNAEQFRKLYRTSNVLNHCISNSYDSLQKHCAMNASVNVDGLIGECLEELHKIQSQLIHRKTNFDVIQIVIAIGLSFTVSYISAYLVCSTYLYDIYAFQNGDLSTNLAFFAQLLHFAAPFASSLIEEEHDLQIRSYNSAKSQKIITILFLLIIHRLCRGYTESNRRRWILERNIIGLLNYYEIFTSIGGSSDMPDIASLLKQFNNLRFISCSLSLILIGILLILHYGKRTSHPKLIRFLILVTLFGTFLVHHYKSR</sequence>
<keyword evidence="9 10" id="KW-0472">Membrane</keyword>
<evidence type="ECO:0000313" key="12">
    <source>
        <dbReference type="Proteomes" id="UP000270924"/>
    </source>
</evidence>
<dbReference type="FunCoup" id="A0A3P7DNU5">
    <property type="interactions" value="1406"/>
</dbReference>
<evidence type="ECO:0000256" key="6">
    <source>
        <dbReference type="ARBA" id="ARBA00022692"/>
    </source>
</evidence>
<keyword evidence="4" id="KW-0337">GPI-anchor biosynthesis</keyword>
<protein>
    <submittedName>
        <fullName evidence="11">Uncharacterized protein</fullName>
    </submittedName>
</protein>
<evidence type="ECO:0000256" key="1">
    <source>
        <dbReference type="ARBA" id="ARBA00004477"/>
    </source>
</evidence>
<gene>
    <name evidence="11" type="ORF">WBA_LOCUS1882</name>
</gene>
<dbReference type="EMBL" id="UYWW01000448">
    <property type="protein sequence ID" value="VDM08496.1"/>
    <property type="molecule type" value="Genomic_DNA"/>
</dbReference>
<proteinExistence type="inferred from homology"/>
<dbReference type="Gene3D" id="3.40.720.10">
    <property type="entry name" value="Alkaline Phosphatase, subunit A"/>
    <property type="match status" value="1"/>
</dbReference>
<dbReference type="AlphaFoldDB" id="A0A3P7DNU5"/>
<dbReference type="PANTHER" id="PTHR23072:SF0">
    <property type="entry name" value="GPI ETHANOLAMINE PHOSPHATE TRANSFERASE 2"/>
    <property type="match status" value="1"/>
</dbReference>
<name>A0A3P7DNU5_WUCBA</name>
<comment type="pathway">
    <text evidence="2">Glycolipid biosynthesis; glycosylphosphatidylinositol-anchor biosynthesis.</text>
</comment>
<dbReference type="SUPFAM" id="SSF53649">
    <property type="entry name" value="Alkaline phosphatase-like"/>
    <property type="match status" value="1"/>
</dbReference>
<dbReference type="OrthoDB" id="272139at2759"/>
<keyword evidence="12" id="KW-1185">Reference proteome</keyword>
<keyword evidence="7" id="KW-0256">Endoplasmic reticulum</keyword>
<feature type="transmembrane region" description="Helical" evidence="10">
    <location>
        <begin position="554"/>
        <end position="572"/>
    </location>
</feature>
<accession>A0A3P7DNU5</accession>
<organism evidence="11 12">
    <name type="scientific">Wuchereria bancrofti</name>
    <dbReference type="NCBI Taxonomy" id="6293"/>
    <lineage>
        <taxon>Eukaryota</taxon>
        <taxon>Metazoa</taxon>
        <taxon>Ecdysozoa</taxon>
        <taxon>Nematoda</taxon>
        <taxon>Chromadorea</taxon>
        <taxon>Rhabditida</taxon>
        <taxon>Spirurina</taxon>
        <taxon>Spiruromorpha</taxon>
        <taxon>Filarioidea</taxon>
        <taxon>Onchocercidae</taxon>
        <taxon>Wuchereria</taxon>
    </lineage>
</organism>
<keyword evidence="8 10" id="KW-1133">Transmembrane helix</keyword>
<evidence type="ECO:0000256" key="4">
    <source>
        <dbReference type="ARBA" id="ARBA00022502"/>
    </source>
</evidence>
<evidence type="ECO:0000256" key="8">
    <source>
        <dbReference type="ARBA" id="ARBA00022989"/>
    </source>
</evidence>
<evidence type="ECO:0000256" key="9">
    <source>
        <dbReference type="ARBA" id="ARBA00023136"/>
    </source>
</evidence>
<dbReference type="InterPro" id="IPR017850">
    <property type="entry name" value="Alkaline_phosphatase_core_sf"/>
</dbReference>
<dbReference type="Proteomes" id="UP000270924">
    <property type="component" value="Unassembled WGS sequence"/>
</dbReference>
<dbReference type="InterPro" id="IPR037674">
    <property type="entry name" value="PIG-G_N"/>
</dbReference>
<feature type="transmembrane region" description="Helical" evidence="10">
    <location>
        <begin position="414"/>
        <end position="435"/>
    </location>
</feature>